<dbReference type="AlphaFoldDB" id="A0AAV5V6A5"/>
<evidence type="ECO:0000313" key="2">
    <source>
        <dbReference type="Proteomes" id="UP001432322"/>
    </source>
</evidence>
<keyword evidence="2" id="KW-1185">Reference proteome</keyword>
<gene>
    <name evidence="1" type="ORF">PFISCL1PPCAC_6439</name>
</gene>
<reference evidence="1" key="1">
    <citation type="submission" date="2023-10" db="EMBL/GenBank/DDBJ databases">
        <title>Genome assembly of Pristionchus species.</title>
        <authorList>
            <person name="Yoshida K."/>
            <person name="Sommer R.J."/>
        </authorList>
    </citation>
    <scope>NUCLEOTIDE SEQUENCE</scope>
    <source>
        <strain evidence="1">RS5133</strain>
    </source>
</reference>
<protein>
    <submittedName>
        <fullName evidence="1">Uncharacterized protein</fullName>
    </submittedName>
</protein>
<dbReference type="EMBL" id="BTSY01000002">
    <property type="protein sequence ID" value="GMT15142.1"/>
    <property type="molecule type" value="Genomic_DNA"/>
</dbReference>
<proteinExistence type="predicted"/>
<sequence>NEVLTHIIRSAPWDDRLRLAQSNHKLRGLEKLAGEAVRRHYIESVQVRIDEYQEIKRVYLKFDNFEKVLTVPDSLIILKSIAFTSMIKDCTIHTLDNYELPEGIISLLPLFHSYHLDF</sequence>
<comment type="caution">
    <text evidence="1">The sequence shown here is derived from an EMBL/GenBank/DDBJ whole genome shotgun (WGS) entry which is preliminary data.</text>
</comment>
<name>A0AAV5V6A5_9BILA</name>
<feature type="non-terminal residue" evidence="1">
    <location>
        <position position="1"/>
    </location>
</feature>
<evidence type="ECO:0000313" key="1">
    <source>
        <dbReference type="EMBL" id="GMT15142.1"/>
    </source>
</evidence>
<organism evidence="1 2">
    <name type="scientific">Pristionchus fissidentatus</name>
    <dbReference type="NCBI Taxonomy" id="1538716"/>
    <lineage>
        <taxon>Eukaryota</taxon>
        <taxon>Metazoa</taxon>
        <taxon>Ecdysozoa</taxon>
        <taxon>Nematoda</taxon>
        <taxon>Chromadorea</taxon>
        <taxon>Rhabditida</taxon>
        <taxon>Rhabditina</taxon>
        <taxon>Diplogasteromorpha</taxon>
        <taxon>Diplogasteroidea</taxon>
        <taxon>Neodiplogasteridae</taxon>
        <taxon>Pristionchus</taxon>
    </lineage>
</organism>
<feature type="non-terminal residue" evidence="1">
    <location>
        <position position="118"/>
    </location>
</feature>
<accession>A0AAV5V6A5</accession>
<dbReference type="Proteomes" id="UP001432322">
    <property type="component" value="Unassembled WGS sequence"/>
</dbReference>